<dbReference type="InterPro" id="IPR016166">
    <property type="entry name" value="FAD-bd_PCMH"/>
</dbReference>
<reference evidence="4 5" key="2">
    <citation type="submission" date="2019-02" db="EMBL/GenBank/DDBJ databases">
        <title>'Lichenibacterium ramalinii' gen. nov. sp. nov., 'Lichenibacterium minor' gen. nov. sp. nov.</title>
        <authorList>
            <person name="Pankratov T."/>
        </authorList>
    </citation>
    <scope>NUCLEOTIDE SEQUENCE [LARGE SCALE GENOMIC DNA]</scope>
    <source>
        <strain evidence="4 5">RmlP026</strain>
    </source>
</reference>
<dbReference type="SUPFAM" id="SSF55447">
    <property type="entry name" value="CO dehydrogenase flavoprotein C-terminal domain-like"/>
    <property type="match status" value="1"/>
</dbReference>
<sequence length="340" mass="35618">MRPFLYDRATSADLAASALATSADAPLVQGRVDAEYLAGGTTLLDLMKLDVMQPARVTDITVLDARHGTITVTDAGLKLGALVKMSAAADHPEIVARYPVLAQSLTLAASAQLRNMATLGGNVLQRTRCNYFRDTSWSACNKRNPGSGCAALDGVNRQHAVLGASEACIATYPGDFAQALMALDATVDIVGAAGPRTIPFAALHRLPGSTPHVETTLAAGDLITGLSVPPGPWTRRSLYLKIRDRQSYEFALASAAVALDLQGGVVRQARIALGGVATTPWRARDAEAALAGKPINEATAADAARIAFAGSKPREHNAYKVALGQRTVVRALLQAATLED</sequence>
<dbReference type="OrthoDB" id="9814706at2"/>
<accession>A0A4Q2U3L7</accession>
<dbReference type="InterPro" id="IPR016167">
    <property type="entry name" value="FAD-bd_PCMH_sub1"/>
</dbReference>
<dbReference type="AlphaFoldDB" id="A0A4Q2U3L7"/>
<name>A0A4Q2U3L7_9HYPH</name>
<keyword evidence="1" id="KW-0285">Flavoprotein</keyword>
<reference evidence="4 5" key="1">
    <citation type="submission" date="2018-12" db="EMBL/GenBank/DDBJ databases">
        <authorList>
            <person name="Grouzdev D.S."/>
            <person name="Krutkina M.S."/>
        </authorList>
    </citation>
    <scope>NUCLEOTIDE SEQUENCE [LARGE SCALE GENOMIC DNA]</scope>
    <source>
        <strain evidence="4 5">RmlP026</strain>
    </source>
</reference>
<gene>
    <name evidence="4" type="ORF">D3273_24450</name>
</gene>
<dbReference type="InterPro" id="IPR036683">
    <property type="entry name" value="CO_DH_flav_C_dom_sf"/>
</dbReference>
<dbReference type="PROSITE" id="PS51387">
    <property type="entry name" value="FAD_PCMH"/>
    <property type="match status" value="1"/>
</dbReference>
<dbReference type="Proteomes" id="UP000290759">
    <property type="component" value="Unassembled WGS sequence"/>
</dbReference>
<dbReference type="Pfam" id="PF03450">
    <property type="entry name" value="CO_deh_flav_C"/>
    <property type="match status" value="1"/>
</dbReference>
<evidence type="ECO:0000256" key="2">
    <source>
        <dbReference type="ARBA" id="ARBA00022827"/>
    </source>
</evidence>
<dbReference type="PANTHER" id="PTHR42659:SF1">
    <property type="entry name" value="OXIDOREDUCTASE"/>
    <property type="match status" value="1"/>
</dbReference>
<dbReference type="InterPro" id="IPR051312">
    <property type="entry name" value="Diverse_Substr_Oxidored"/>
</dbReference>
<dbReference type="PANTHER" id="PTHR42659">
    <property type="entry name" value="XANTHINE DEHYDROGENASE SUBUNIT C-RELATED"/>
    <property type="match status" value="1"/>
</dbReference>
<protein>
    <submittedName>
        <fullName evidence="4">Xanthine dehydrogenase family protein subunit M</fullName>
    </submittedName>
</protein>
<proteinExistence type="predicted"/>
<dbReference type="InterPro" id="IPR016169">
    <property type="entry name" value="FAD-bd_PCMH_sub2"/>
</dbReference>
<dbReference type="Gene3D" id="3.30.390.50">
    <property type="entry name" value="CO dehydrogenase flavoprotein, C-terminal domain"/>
    <property type="match status" value="1"/>
</dbReference>
<dbReference type="GO" id="GO:0071949">
    <property type="term" value="F:FAD binding"/>
    <property type="evidence" value="ECO:0007669"/>
    <property type="project" value="InterPro"/>
</dbReference>
<evidence type="ECO:0000259" key="3">
    <source>
        <dbReference type="PROSITE" id="PS51387"/>
    </source>
</evidence>
<comment type="caution">
    <text evidence="4">The sequence shown here is derived from an EMBL/GenBank/DDBJ whole genome shotgun (WGS) entry which is preliminary data.</text>
</comment>
<evidence type="ECO:0000313" key="4">
    <source>
        <dbReference type="EMBL" id="RYC29346.1"/>
    </source>
</evidence>
<dbReference type="SUPFAM" id="SSF56176">
    <property type="entry name" value="FAD-binding/transporter-associated domain-like"/>
    <property type="match status" value="1"/>
</dbReference>
<dbReference type="GO" id="GO:0016491">
    <property type="term" value="F:oxidoreductase activity"/>
    <property type="evidence" value="ECO:0007669"/>
    <property type="project" value="InterPro"/>
</dbReference>
<feature type="domain" description="FAD-binding PCMH-type" evidence="3">
    <location>
        <begin position="1"/>
        <end position="233"/>
    </location>
</feature>
<organism evidence="4 5">
    <name type="scientific">Lichenibacterium minor</name>
    <dbReference type="NCBI Taxonomy" id="2316528"/>
    <lineage>
        <taxon>Bacteria</taxon>
        <taxon>Pseudomonadati</taxon>
        <taxon>Pseudomonadota</taxon>
        <taxon>Alphaproteobacteria</taxon>
        <taxon>Hyphomicrobiales</taxon>
        <taxon>Lichenihabitantaceae</taxon>
        <taxon>Lichenibacterium</taxon>
    </lineage>
</organism>
<dbReference type="InterPro" id="IPR036318">
    <property type="entry name" value="FAD-bd_PCMH-like_sf"/>
</dbReference>
<dbReference type="Pfam" id="PF00941">
    <property type="entry name" value="FAD_binding_5"/>
    <property type="match status" value="1"/>
</dbReference>
<dbReference type="EMBL" id="QYBB01000056">
    <property type="protein sequence ID" value="RYC29346.1"/>
    <property type="molecule type" value="Genomic_DNA"/>
</dbReference>
<evidence type="ECO:0000256" key="1">
    <source>
        <dbReference type="ARBA" id="ARBA00022630"/>
    </source>
</evidence>
<dbReference type="RefSeq" id="WP_129229582.1">
    <property type="nucleotide sequence ID" value="NZ_QYBB01000056.1"/>
</dbReference>
<dbReference type="Gene3D" id="3.30.43.10">
    <property type="entry name" value="Uridine Diphospho-n-acetylenolpyruvylglucosamine Reductase, domain 2"/>
    <property type="match status" value="1"/>
</dbReference>
<dbReference type="Gene3D" id="3.30.465.10">
    <property type="match status" value="2"/>
</dbReference>
<dbReference type="SMART" id="SM01092">
    <property type="entry name" value="CO_deh_flav_C"/>
    <property type="match status" value="1"/>
</dbReference>
<keyword evidence="2" id="KW-0274">FAD</keyword>
<dbReference type="InterPro" id="IPR002346">
    <property type="entry name" value="Mopterin_DH_FAD-bd"/>
</dbReference>
<keyword evidence="5" id="KW-1185">Reference proteome</keyword>
<evidence type="ECO:0000313" key="5">
    <source>
        <dbReference type="Proteomes" id="UP000290759"/>
    </source>
</evidence>
<dbReference type="InterPro" id="IPR005107">
    <property type="entry name" value="CO_DH_flav_C"/>
</dbReference>